<reference evidence="1 2" key="1">
    <citation type="submission" date="2023-01" db="EMBL/GenBank/DDBJ databases">
        <title>Psychrosphaera sp. nov., isolated from marine algae.</title>
        <authorList>
            <person name="Bayburt H."/>
            <person name="Choi B.J."/>
            <person name="Kim J.M."/>
            <person name="Choi D.G."/>
            <person name="Jeon C.O."/>
        </authorList>
    </citation>
    <scope>NUCLEOTIDE SEQUENCE [LARGE SCALE GENOMIC DNA]</scope>
    <source>
        <strain evidence="1 2">G1-22</strain>
    </source>
</reference>
<keyword evidence="2" id="KW-1185">Reference proteome</keyword>
<accession>A0ABT5FI16</accession>
<sequence>MAYFGEPSRAEFPLTPEFATISNNSFVGLYGEKRTINDVQKYVADGGEYYTCDPKVKSELCWPILSPNSLKRSTMGLAVQTTLLVSSTQNVLVQIALTRTNKPYLKLFARC</sequence>
<protein>
    <submittedName>
        <fullName evidence="1">Uncharacterized protein</fullName>
    </submittedName>
</protein>
<proteinExistence type="predicted"/>
<dbReference type="Proteomes" id="UP001528411">
    <property type="component" value="Unassembled WGS sequence"/>
</dbReference>
<name>A0ABT5FI16_9GAMM</name>
<dbReference type="RefSeq" id="WP_272181926.1">
    <property type="nucleotide sequence ID" value="NZ_JAQOMS010000002.1"/>
</dbReference>
<evidence type="ECO:0000313" key="1">
    <source>
        <dbReference type="EMBL" id="MDC2890843.1"/>
    </source>
</evidence>
<dbReference type="EMBL" id="JAQOMS010000002">
    <property type="protein sequence ID" value="MDC2890843.1"/>
    <property type="molecule type" value="Genomic_DNA"/>
</dbReference>
<gene>
    <name evidence="1" type="ORF">PN838_21485</name>
</gene>
<organism evidence="1 2">
    <name type="scientific">Psychrosphaera algicola</name>
    <dbReference type="NCBI Taxonomy" id="3023714"/>
    <lineage>
        <taxon>Bacteria</taxon>
        <taxon>Pseudomonadati</taxon>
        <taxon>Pseudomonadota</taxon>
        <taxon>Gammaproteobacteria</taxon>
        <taxon>Alteromonadales</taxon>
        <taxon>Pseudoalteromonadaceae</taxon>
        <taxon>Psychrosphaera</taxon>
    </lineage>
</organism>
<comment type="caution">
    <text evidence="1">The sequence shown here is derived from an EMBL/GenBank/DDBJ whole genome shotgun (WGS) entry which is preliminary data.</text>
</comment>
<evidence type="ECO:0000313" key="2">
    <source>
        <dbReference type="Proteomes" id="UP001528411"/>
    </source>
</evidence>